<sequence length="203" mass="22962">MSLEQFLHGGRWLHVCVDMQNMFRMKTPWHAPWLAHILPNVVAIVRQYPDNTVFTRFIPPRHAADAPGAWRAYYEHWHQMTRAELDPALVELVPELSALASPGTVFDKSSYSAWRSPAFRDHVRRYDPVSIVLTGGETDVCVLFTALEALDRGYRTVIVSDAVYSSVDETHDSTIDFYAKRFTNQLLTVSAKELGRQITGAGG</sequence>
<reference evidence="3 4" key="1">
    <citation type="journal article" date="2021" name="Astrobiology">
        <title>Bacterial Cellulose Retains Robustness but Its Synthesis Declines After Exposure to a Mars-Like Environment Simulated Outside the International Space Station.</title>
        <authorList>
            <person name="Orlovska I."/>
            <person name="Podolich O."/>
            <person name="Kukharenko O."/>
            <person name="Zaets I."/>
            <person name="Reva O."/>
            <person name="Khirunenko L."/>
            <person name="Zmejkoski D."/>
            <person name="Rogalsky S."/>
            <person name="Barh D."/>
            <person name="Tiwari S."/>
            <person name="Kumavath R."/>
            <person name="Goes-Neto A."/>
            <person name="Azevedo V."/>
            <person name="Brenig B."/>
            <person name="Ghosh P."/>
            <person name="de Vera J.P."/>
            <person name="Kozyrovska N."/>
        </authorList>
    </citation>
    <scope>NUCLEOTIDE SEQUENCE [LARGE SCALE GENOMIC DNA]</scope>
    <source>
        <strain evidence="3 4">IMBG 311</strain>
    </source>
</reference>
<dbReference type="Proteomes" id="UP001519538">
    <property type="component" value="Unassembled WGS sequence"/>
</dbReference>
<dbReference type="InterPro" id="IPR000868">
    <property type="entry name" value="Isochorismatase-like_dom"/>
</dbReference>
<keyword evidence="1 3" id="KW-0378">Hydrolase</keyword>
<protein>
    <submittedName>
        <fullName evidence="3">Cysteine hydrolase</fullName>
    </submittedName>
</protein>
<feature type="domain" description="Isochorismatase-like" evidence="2">
    <location>
        <begin position="14"/>
        <end position="184"/>
    </location>
</feature>
<evidence type="ECO:0000313" key="3">
    <source>
        <dbReference type="EMBL" id="MBT0676724.1"/>
    </source>
</evidence>
<gene>
    <name evidence="3" type="ORF">HNO79_15185</name>
</gene>
<dbReference type="Pfam" id="PF00857">
    <property type="entry name" value="Isochorismatase"/>
    <property type="match status" value="1"/>
</dbReference>
<dbReference type="GeneID" id="79189093"/>
<dbReference type="CDD" id="cd00431">
    <property type="entry name" value="cysteine_hydrolases"/>
    <property type="match status" value="1"/>
</dbReference>
<dbReference type="EMBL" id="JABLUU010000023">
    <property type="protein sequence ID" value="MBT0676724.1"/>
    <property type="molecule type" value="Genomic_DNA"/>
</dbReference>
<name>A0ABS5SR85_9PROT</name>
<organism evidence="3 4">
    <name type="scientific">Komagataeibacter oboediens</name>
    <dbReference type="NCBI Taxonomy" id="65958"/>
    <lineage>
        <taxon>Bacteria</taxon>
        <taxon>Pseudomonadati</taxon>
        <taxon>Pseudomonadota</taxon>
        <taxon>Alphaproteobacteria</taxon>
        <taxon>Acetobacterales</taxon>
        <taxon>Acetobacteraceae</taxon>
        <taxon>Komagataeibacter</taxon>
    </lineage>
</organism>
<dbReference type="PANTHER" id="PTHR43540">
    <property type="entry name" value="PEROXYUREIDOACRYLATE/UREIDOACRYLATE AMIDOHYDROLASE-RELATED"/>
    <property type="match status" value="1"/>
</dbReference>
<dbReference type="GO" id="GO:0016787">
    <property type="term" value="F:hydrolase activity"/>
    <property type="evidence" value="ECO:0007669"/>
    <property type="project" value="UniProtKB-KW"/>
</dbReference>
<dbReference type="RefSeq" id="WP_214165769.1">
    <property type="nucleotide sequence ID" value="NZ_JABLUU010000023.1"/>
</dbReference>
<evidence type="ECO:0000259" key="2">
    <source>
        <dbReference type="Pfam" id="PF00857"/>
    </source>
</evidence>
<evidence type="ECO:0000313" key="4">
    <source>
        <dbReference type="Proteomes" id="UP001519538"/>
    </source>
</evidence>
<dbReference type="InterPro" id="IPR050272">
    <property type="entry name" value="Isochorismatase-like_hydrls"/>
</dbReference>
<comment type="caution">
    <text evidence="3">The sequence shown here is derived from an EMBL/GenBank/DDBJ whole genome shotgun (WGS) entry which is preliminary data.</text>
</comment>
<keyword evidence="4" id="KW-1185">Reference proteome</keyword>
<dbReference type="PANTHER" id="PTHR43540:SF6">
    <property type="entry name" value="ISOCHORISMATASE-LIKE DOMAIN-CONTAINING PROTEIN"/>
    <property type="match status" value="1"/>
</dbReference>
<evidence type="ECO:0000256" key="1">
    <source>
        <dbReference type="ARBA" id="ARBA00022801"/>
    </source>
</evidence>
<dbReference type="Gene3D" id="3.40.50.850">
    <property type="entry name" value="Isochorismatase-like"/>
    <property type="match status" value="1"/>
</dbReference>
<accession>A0ABS5SR85</accession>
<dbReference type="SUPFAM" id="SSF52499">
    <property type="entry name" value="Isochorismatase-like hydrolases"/>
    <property type="match status" value="1"/>
</dbReference>
<dbReference type="InterPro" id="IPR036380">
    <property type="entry name" value="Isochorismatase-like_sf"/>
</dbReference>
<proteinExistence type="predicted"/>